<evidence type="ECO:0000256" key="1">
    <source>
        <dbReference type="ARBA" id="ARBA00005986"/>
    </source>
</evidence>
<dbReference type="Gene3D" id="3.30.70.100">
    <property type="match status" value="1"/>
</dbReference>
<organism evidence="3 4">
    <name type="scientific">Lophiostoma macrostomum CBS 122681</name>
    <dbReference type="NCBI Taxonomy" id="1314788"/>
    <lineage>
        <taxon>Eukaryota</taxon>
        <taxon>Fungi</taxon>
        <taxon>Dikarya</taxon>
        <taxon>Ascomycota</taxon>
        <taxon>Pezizomycotina</taxon>
        <taxon>Dothideomycetes</taxon>
        <taxon>Pleosporomycetidae</taxon>
        <taxon>Pleosporales</taxon>
        <taxon>Lophiostomataceae</taxon>
        <taxon>Lophiostoma</taxon>
    </lineage>
</organism>
<feature type="domain" description="EthD" evidence="2">
    <location>
        <begin position="32"/>
        <end position="124"/>
    </location>
</feature>
<protein>
    <recommendedName>
        <fullName evidence="2">EthD domain-containing protein</fullName>
    </recommendedName>
</protein>
<proteinExistence type="inferred from homology"/>
<dbReference type="EMBL" id="MU004462">
    <property type="protein sequence ID" value="KAF2650237.1"/>
    <property type="molecule type" value="Genomic_DNA"/>
</dbReference>
<dbReference type="InterPro" id="IPR011008">
    <property type="entry name" value="Dimeric_a/b-barrel"/>
</dbReference>
<dbReference type="OrthoDB" id="3454835at2759"/>
<evidence type="ECO:0000259" key="2">
    <source>
        <dbReference type="Pfam" id="PF07110"/>
    </source>
</evidence>
<dbReference type="AlphaFoldDB" id="A0A6A6ST62"/>
<comment type="similarity">
    <text evidence="1">Belongs to the tpcK family.</text>
</comment>
<gene>
    <name evidence="3" type="ORF">K491DRAFT_609215</name>
</gene>
<name>A0A6A6ST62_9PLEO</name>
<dbReference type="Proteomes" id="UP000799324">
    <property type="component" value="Unassembled WGS sequence"/>
</dbReference>
<accession>A0A6A6ST62</accession>
<dbReference type="InterPro" id="IPR009799">
    <property type="entry name" value="EthD_dom"/>
</dbReference>
<keyword evidence="4" id="KW-1185">Reference proteome</keyword>
<dbReference type="SUPFAM" id="SSF54909">
    <property type="entry name" value="Dimeric alpha+beta barrel"/>
    <property type="match status" value="1"/>
</dbReference>
<dbReference type="Pfam" id="PF07110">
    <property type="entry name" value="EthD"/>
    <property type="match status" value="1"/>
</dbReference>
<sequence length="164" mass="18416">MDKHNFTFSHLRPGQGSNQQPYLRLLIFISKRPDISEETFHEWWKTVHADLSASAPGWGVHVLRYVQSHQTSQHKEALEAAGMETLQYDGMGELHVKSLDDWIKFSSSKYFIDVMSKDGPNFMAGPIHMMLGYDNLITGAKIETSGGADGILPGDKRLTPLSKL</sequence>
<evidence type="ECO:0000313" key="3">
    <source>
        <dbReference type="EMBL" id="KAF2650237.1"/>
    </source>
</evidence>
<dbReference type="GO" id="GO:0016491">
    <property type="term" value="F:oxidoreductase activity"/>
    <property type="evidence" value="ECO:0007669"/>
    <property type="project" value="InterPro"/>
</dbReference>
<evidence type="ECO:0000313" key="4">
    <source>
        <dbReference type="Proteomes" id="UP000799324"/>
    </source>
</evidence>
<reference evidence="3" key="1">
    <citation type="journal article" date="2020" name="Stud. Mycol.">
        <title>101 Dothideomycetes genomes: a test case for predicting lifestyles and emergence of pathogens.</title>
        <authorList>
            <person name="Haridas S."/>
            <person name="Albert R."/>
            <person name="Binder M."/>
            <person name="Bloem J."/>
            <person name="Labutti K."/>
            <person name="Salamov A."/>
            <person name="Andreopoulos B."/>
            <person name="Baker S."/>
            <person name="Barry K."/>
            <person name="Bills G."/>
            <person name="Bluhm B."/>
            <person name="Cannon C."/>
            <person name="Castanera R."/>
            <person name="Culley D."/>
            <person name="Daum C."/>
            <person name="Ezra D."/>
            <person name="Gonzalez J."/>
            <person name="Henrissat B."/>
            <person name="Kuo A."/>
            <person name="Liang C."/>
            <person name="Lipzen A."/>
            <person name="Lutzoni F."/>
            <person name="Magnuson J."/>
            <person name="Mondo S."/>
            <person name="Nolan M."/>
            <person name="Ohm R."/>
            <person name="Pangilinan J."/>
            <person name="Park H.-J."/>
            <person name="Ramirez L."/>
            <person name="Alfaro M."/>
            <person name="Sun H."/>
            <person name="Tritt A."/>
            <person name="Yoshinaga Y."/>
            <person name="Zwiers L.-H."/>
            <person name="Turgeon B."/>
            <person name="Goodwin S."/>
            <person name="Spatafora J."/>
            <person name="Crous P."/>
            <person name="Grigoriev I."/>
        </authorList>
    </citation>
    <scope>NUCLEOTIDE SEQUENCE</scope>
    <source>
        <strain evidence="3">CBS 122681</strain>
    </source>
</reference>